<protein>
    <recommendedName>
        <fullName evidence="4">Retrotransposon gag domain-containing protein</fullName>
    </recommendedName>
</protein>
<dbReference type="AlphaFoldDB" id="A0A6A4ECC0"/>
<keyword evidence="3" id="KW-1185">Reference proteome</keyword>
<organism evidence="2 3">
    <name type="scientific">Phytophthora rubi</name>
    <dbReference type="NCBI Taxonomy" id="129364"/>
    <lineage>
        <taxon>Eukaryota</taxon>
        <taxon>Sar</taxon>
        <taxon>Stramenopiles</taxon>
        <taxon>Oomycota</taxon>
        <taxon>Peronosporomycetes</taxon>
        <taxon>Peronosporales</taxon>
        <taxon>Peronosporaceae</taxon>
        <taxon>Phytophthora</taxon>
    </lineage>
</organism>
<evidence type="ECO:0000256" key="1">
    <source>
        <dbReference type="SAM" id="MobiDB-lite"/>
    </source>
</evidence>
<dbReference type="Proteomes" id="UP000434957">
    <property type="component" value="Unassembled WGS sequence"/>
</dbReference>
<reference evidence="2 3" key="1">
    <citation type="submission" date="2018-08" db="EMBL/GenBank/DDBJ databases">
        <title>Genomic investigation of the strawberry pathogen Phytophthora fragariae indicates pathogenicity is determined by transcriptional variation in three key races.</title>
        <authorList>
            <person name="Adams T.M."/>
            <person name="Armitage A.D."/>
            <person name="Sobczyk M.K."/>
            <person name="Bates H.J."/>
            <person name="Dunwell J.M."/>
            <person name="Nellist C.F."/>
            <person name="Harrison R.J."/>
        </authorList>
    </citation>
    <scope>NUCLEOTIDE SEQUENCE [LARGE SCALE GENOMIC DNA]</scope>
    <source>
        <strain evidence="2 3">SCRP333</strain>
    </source>
</reference>
<proteinExistence type="predicted"/>
<feature type="compositionally biased region" description="Basic and acidic residues" evidence="1">
    <location>
        <begin position="280"/>
        <end position="292"/>
    </location>
</feature>
<feature type="region of interest" description="Disordered" evidence="1">
    <location>
        <begin position="17"/>
        <end position="38"/>
    </location>
</feature>
<accession>A0A6A4ECC0</accession>
<dbReference type="EMBL" id="QXFT01001378">
    <property type="protein sequence ID" value="KAE9320238.1"/>
    <property type="molecule type" value="Genomic_DNA"/>
</dbReference>
<evidence type="ECO:0008006" key="4">
    <source>
        <dbReference type="Google" id="ProtNLM"/>
    </source>
</evidence>
<comment type="caution">
    <text evidence="2">The sequence shown here is derived from an EMBL/GenBank/DDBJ whole genome shotgun (WGS) entry which is preliminary data.</text>
</comment>
<feature type="region of interest" description="Disordered" evidence="1">
    <location>
        <begin position="276"/>
        <end position="297"/>
    </location>
</feature>
<gene>
    <name evidence="2" type="ORF">PR003_g17766</name>
</gene>
<evidence type="ECO:0000313" key="3">
    <source>
        <dbReference type="Proteomes" id="UP000434957"/>
    </source>
</evidence>
<sequence length="626" mass="67934">MSPQVLHTLKHRSVGCCPPVSSHTSTRSGTRRADEDPDDLFDLDIGAPRNTAAISTATAGGVGLARVRLSASSELKEFSGRDASEEKARLWLNRLKSAARRDGMTGEEVCGQFSDLMSGPARQWYLQLPKKVKKSWTELMEQFRVQYCGKGVSMSSRYYHAAQRPDEIPPDYLYRLNVAGLRANNPYAVGTTEEKREHVEHFIRTLNTQEAELASRLTLMEVADSEALEKKLRARQRGLAHQKKTLFGSNKFRQKAPTPPTQPARAVHAFHVAPDEYDSERESCDSDDRQYDQDEEDEERAKLRLLEVIDMSEVSMATSAASWGRAIVGAGFAGGFDSVGIAAASVRGVLIIVVCISLMMESLKALGSTSSAGFVTSVRVGATDSCMARGGRFMGMRLGDSRLLSESTLDWYRGRGEGVVVEVWAGPAEGLGASWPVAGLVAACLTDPARIVKGSCTTRIARNQDLRSQSHSLSISKAPNTNPESRNIWKRVGAAWATLVRLSKSGATKGPVKLLISMGLRKTKIGSCSSRRKSSVRATTYRTSSAVYWRPASLPCGLDTDSSAESGARSFFFFFLDDLRFVVALVVGCCWSSAFAGFRPVGPRLASRPFAAPSSGAVSGTANCSS</sequence>
<evidence type="ECO:0000313" key="2">
    <source>
        <dbReference type="EMBL" id="KAE9320238.1"/>
    </source>
</evidence>
<name>A0A6A4ECC0_9STRA</name>